<dbReference type="EMBL" id="CAJOBB010000902">
    <property type="protein sequence ID" value="CAF3773309.1"/>
    <property type="molecule type" value="Genomic_DNA"/>
</dbReference>
<evidence type="ECO:0000313" key="2">
    <source>
        <dbReference type="EMBL" id="CAF3773309.1"/>
    </source>
</evidence>
<reference evidence="2" key="1">
    <citation type="submission" date="2021-02" db="EMBL/GenBank/DDBJ databases">
        <authorList>
            <person name="Nowell W R."/>
        </authorList>
    </citation>
    <scope>NUCLEOTIDE SEQUENCE</scope>
</reference>
<evidence type="ECO:0000256" key="1">
    <source>
        <dbReference type="SAM" id="MobiDB-lite"/>
    </source>
</evidence>
<dbReference type="Proteomes" id="UP000663868">
    <property type="component" value="Unassembled WGS sequence"/>
</dbReference>
<comment type="caution">
    <text evidence="2">The sequence shown here is derived from an EMBL/GenBank/DDBJ whole genome shotgun (WGS) entry which is preliminary data.</text>
</comment>
<organism evidence="2 3">
    <name type="scientific">Adineta steineri</name>
    <dbReference type="NCBI Taxonomy" id="433720"/>
    <lineage>
        <taxon>Eukaryota</taxon>
        <taxon>Metazoa</taxon>
        <taxon>Spiralia</taxon>
        <taxon>Gnathifera</taxon>
        <taxon>Rotifera</taxon>
        <taxon>Eurotatoria</taxon>
        <taxon>Bdelloidea</taxon>
        <taxon>Adinetida</taxon>
        <taxon>Adinetidae</taxon>
        <taxon>Adineta</taxon>
    </lineage>
</organism>
<proteinExistence type="predicted"/>
<evidence type="ECO:0000313" key="3">
    <source>
        <dbReference type="Proteomes" id="UP000663868"/>
    </source>
</evidence>
<accession>A0A818ZRI0</accession>
<sequence>IHLHRVQEKNPMPLLSRTRAVQ</sequence>
<feature type="region of interest" description="Disordered" evidence="1">
    <location>
        <begin position="1"/>
        <end position="22"/>
    </location>
</feature>
<feature type="non-terminal residue" evidence="2">
    <location>
        <position position="1"/>
    </location>
</feature>
<dbReference type="AlphaFoldDB" id="A0A818ZRI0"/>
<protein>
    <submittedName>
        <fullName evidence="2">Uncharacterized protein</fullName>
    </submittedName>
</protein>
<name>A0A818ZRI0_9BILA</name>
<gene>
    <name evidence="2" type="ORF">KXQ929_LOCUS15495</name>
</gene>